<evidence type="ECO:0000313" key="3">
    <source>
        <dbReference type="Proteomes" id="UP000177328"/>
    </source>
</evidence>
<dbReference type="InterPro" id="IPR013783">
    <property type="entry name" value="Ig-like_fold"/>
</dbReference>
<keyword evidence="1" id="KW-1133">Transmembrane helix</keyword>
<evidence type="ECO:0008006" key="4">
    <source>
        <dbReference type="Google" id="ProtNLM"/>
    </source>
</evidence>
<dbReference type="Proteomes" id="UP000177328">
    <property type="component" value="Unassembled WGS sequence"/>
</dbReference>
<evidence type="ECO:0000256" key="1">
    <source>
        <dbReference type="SAM" id="Phobius"/>
    </source>
</evidence>
<comment type="caution">
    <text evidence="2">The sequence shown here is derived from an EMBL/GenBank/DDBJ whole genome shotgun (WGS) entry which is preliminary data.</text>
</comment>
<keyword evidence="1" id="KW-0812">Transmembrane</keyword>
<dbReference type="EMBL" id="MFDD01000002">
    <property type="protein sequence ID" value="OGE41259.1"/>
    <property type="molecule type" value="Genomic_DNA"/>
</dbReference>
<protein>
    <recommendedName>
        <fullName evidence="4">Bacterial Ig-like domain-containing protein</fullName>
    </recommendedName>
</protein>
<name>A0A1F5KKA5_9BACT</name>
<reference evidence="2 3" key="1">
    <citation type="journal article" date="2016" name="Nat. Commun.">
        <title>Thousands of microbial genomes shed light on interconnected biogeochemical processes in an aquifer system.</title>
        <authorList>
            <person name="Anantharaman K."/>
            <person name="Brown C.T."/>
            <person name="Hug L.A."/>
            <person name="Sharon I."/>
            <person name="Castelle C.J."/>
            <person name="Probst A.J."/>
            <person name="Thomas B.C."/>
            <person name="Singh A."/>
            <person name="Wilkins M.J."/>
            <person name="Karaoz U."/>
            <person name="Brodie E.L."/>
            <person name="Williams K.H."/>
            <person name="Hubbard S.S."/>
            <person name="Banfield J.F."/>
        </authorList>
    </citation>
    <scope>NUCLEOTIDE SEQUENCE [LARGE SCALE GENOMIC DNA]</scope>
</reference>
<evidence type="ECO:0000313" key="2">
    <source>
        <dbReference type="EMBL" id="OGE41259.1"/>
    </source>
</evidence>
<proteinExistence type="predicted"/>
<sequence length="243" mass="26865">MRRNRYPSKSYRPRSVRHFEQKGKQKAIWYLTFILVLLYVFFSWGIPTIIKTVSRFNHPKSAPKVGTDYIELTPPVFSIPYEATPTASIRILGYSQPNTEVAIYLNDTLATTVHTADDGTFESSALSLDKGENYLYGKTVDSSGKESLSSKSIRIVLNIDKPILEVFEPQDNKIVSGGDRKITVKGKTDALSISINGSIVIISSDGSFSNDLQLQDGETQITIVATNSVGSSTSVQRKVTYSP</sequence>
<dbReference type="AlphaFoldDB" id="A0A1F5KKA5"/>
<gene>
    <name evidence="2" type="ORF">A3D25_01910</name>
</gene>
<dbReference type="Gene3D" id="2.60.40.10">
    <property type="entry name" value="Immunoglobulins"/>
    <property type="match status" value="1"/>
</dbReference>
<keyword evidence="1" id="KW-0472">Membrane</keyword>
<dbReference type="Pfam" id="PF09136">
    <property type="entry name" value="Glucodextran_B"/>
    <property type="match status" value="1"/>
</dbReference>
<accession>A0A1F5KKA5</accession>
<organism evidence="2 3">
    <name type="scientific">Candidatus Daviesbacteria bacterium RIFCSPHIGHO2_02_FULL_43_12</name>
    <dbReference type="NCBI Taxonomy" id="1797776"/>
    <lineage>
        <taxon>Bacteria</taxon>
        <taxon>Candidatus Daviesiibacteriota</taxon>
    </lineage>
</organism>
<feature type="transmembrane region" description="Helical" evidence="1">
    <location>
        <begin position="27"/>
        <end position="46"/>
    </location>
</feature>